<keyword evidence="7" id="KW-0812">Transmembrane</keyword>
<protein>
    <submittedName>
        <fullName evidence="10">TLD family protein</fullName>
    </submittedName>
</protein>
<dbReference type="VEuPathDB" id="TrichDB:TRFO_38579"/>
<dbReference type="InterPro" id="IPR006571">
    <property type="entry name" value="TLDc_dom"/>
</dbReference>
<evidence type="ECO:0000256" key="3">
    <source>
        <dbReference type="ARBA" id="ARBA00023018"/>
    </source>
</evidence>
<evidence type="ECO:0000256" key="1">
    <source>
        <dbReference type="ARBA" id="ARBA00004156"/>
    </source>
</evidence>
<dbReference type="Proteomes" id="UP000179807">
    <property type="component" value="Unassembled WGS sequence"/>
</dbReference>
<dbReference type="Pfam" id="PF07534">
    <property type="entry name" value="TLD"/>
    <property type="match status" value="2"/>
</dbReference>
<keyword evidence="11" id="KW-1185">Reference proteome</keyword>
<dbReference type="RefSeq" id="XP_068348462.1">
    <property type="nucleotide sequence ID" value="XM_068512130.1"/>
</dbReference>
<accession>A0A1J4JD39</accession>
<organism evidence="10 11">
    <name type="scientific">Tritrichomonas foetus</name>
    <dbReference type="NCBI Taxonomy" id="1144522"/>
    <lineage>
        <taxon>Eukaryota</taxon>
        <taxon>Metamonada</taxon>
        <taxon>Parabasalia</taxon>
        <taxon>Tritrichomonadida</taxon>
        <taxon>Tritrichomonadidae</taxon>
        <taxon>Tritrichomonas</taxon>
    </lineage>
</organism>
<feature type="domain" description="Rab-GAP TBC" evidence="8">
    <location>
        <begin position="65"/>
        <end position="277"/>
    </location>
</feature>
<comment type="subcellular location">
    <subcellularLocation>
        <location evidence="1">Cytoplasmic vesicle membrane</location>
    </subcellularLocation>
    <subcellularLocation>
        <location evidence="2">Endomembrane system</location>
        <topology evidence="2">Peripheral membrane protein</topology>
    </subcellularLocation>
    <subcellularLocation>
        <location evidence="6">Synapse</location>
    </subcellularLocation>
</comment>
<feature type="domain" description="TLDc" evidence="9">
    <location>
        <begin position="432"/>
        <end position="629"/>
    </location>
</feature>
<dbReference type="SMART" id="SM00584">
    <property type="entry name" value="TLDc"/>
    <property type="match status" value="1"/>
</dbReference>
<name>A0A1J4JD39_9EUKA</name>
<dbReference type="SUPFAM" id="SSF47923">
    <property type="entry name" value="Ypt/Rab-GAP domain of gyp1p"/>
    <property type="match status" value="2"/>
</dbReference>
<dbReference type="EMBL" id="MLAK01001254">
    <property type="protein sequence ID" value="OHS95325.1"/>
    <property type="molecule type" value="Genomic_DNA"/>
</dbReference>
<gene>
    <name evidence="10" type="ORF">TRFO_38579</name>
</gene>
<keyword evidence="4 7" id="KW-0472">Membrane</keyword>
<dbReference type="GeneID" id="94846834"/>
<evidence type="ECO:0000256" key="6">
    <source>
        <dbReference type="ARBA" id="ARBA00034103"/>
    </source>
</evidence>
<evidence type="ECO:0000256" key="4">
    <source>
        <dbReference type="ARBA" id="ARBA00023136"/>
    </source>
</evidence>
<dbReference type="PANTHER" id="PTHR23354:SF122">
    <property type="entry name" value="GTPASE-ACTIVATING PROTEIN SKYWALKER"/>
    <property type="match status" value="1"/>
</dbReference>
<evidence type="ECO:0000259" key="9">
    <source>
        <dbReference type="SMART" id="SM00584"/>
    </source>
</evidence>
<dbReference type="AlphaFoldDB" id="A0A1J4JD39"/>
<proteinExistence type="predicted"/>
<keyword evidence="3" id="KW-0770">Synapse</keyword>
<evidence type="ECO:0000313" key="10">
    <source>
        <dbReference type="EMBL" id="OHS95325.1"/>
    </source>
</evidence>
<evidence type="ECO:0000259" key="8">
    <source>
        <dbReference type="SMART" id="SM00164"/>
    </source>
</evidence>
<sequence length="642" mass="74387">MFVQQFDFLQLDSPVIFGLFDQSCTTFTPEWLEEDKQREIKFPKMICHPQHNLFKIDDNFRKAVFFNGVPHRQRRKYWFIASSGLKLLIQVGNTWEFACQHASMIQSSSNSLFCGRLDILNFLPPAVLLQIETFLHIFWTQNNTIEFSPLIPIVASLLLLYMEPSLAYLSLQAMVNKSKMQEGWFFCLDKKTFLAQAKVFPQICEKRVKNVTKHARIINVNIEAVFISFVSLFFFPFVDLQTALTLFDIYLIEGRRFLIQFLLALFQSEEKILLQTNNADDFIEVLTDAIERLNDLNSLKIFLIKNVAKASVGKWNQLIRHEENFIKSLVKTQDVRNLQIVSHDDHVYSAFKSKIMNFTEEELEFDEENDNFHNNLDYFSPTENQTGNIMGVQSMNNIRSNLIQATNDEIEAAQAMITRSFADNHLMRIHGGRLLTVPMFYSIRSRLSPVFHKHSCQLVFSKSLNGCSLDNLIFSTNLSHCPHILMIETKDSLIGALISDSLKNEYSCNFSNMIYDQNDSREIEIDIDNDTNQTYQQADENEKAYEFYGKPSTFVFNAKENEIYQKFHPQNKMYIGYAPGEVIIGGPNPAIKFKDGLNEVESYQCDTFGSPQLINVKEEIREIEVYRLKIFKKRSKGTAKTV</sequence>
<reference evidence="10" key="1">
    <citation type="submission" date="2016-10" db="EMBL/GenBank/DDBJ databases">
        <authorList>
            <person name="Benchimol M."/>
            <person name="Almeida L.G."/>
            <person name="Vasconcelos A.T."/>
            <person name="Perreira-Neves A."/>
            <person name="Rosa I.A."/>
            <person name="Tasca T."/>
            <person name="Bogo M.R."/>
            <person name="de Souza W."/>
        </authorList>
    </citation>
    <scope>NUCLEOTIDE SEQUENCE [LARGE SCALE GENOMIC DNA]</scope>
    <source>
        <strain evidence="10">K</strain>
    </source>
</reference>
<dbReference type="Pfam" id="PF00566">
    <property type="entry name" value="RabGAP-TBC"/>
    <property type="match status" value="1"/>
</dbReference>
<dbReference type="InterPro" id="IPR035969">
    <property type="entry name" value="Rab-GAP_TBC_sf"/>
</dbReference>
<dbReference type="GO" id="GO:0012505">
    <property type="term" value="C:endomembrane system"/>
    <property type="evidence" value="ECO:0007669"/>
    <property type="project" value="UniProtKB-SubCell"/>
</dbReference>
<dbReference type="PANTHER" id="PTHR23354">
    <property type="entry name" value="NUCLEOLAR PROTEIN 7/ESTROGEN RECEPTOR COACTIVATOR-RELATED"/>
    <property type="match status" value="1"/>
</dbReference>
<evidence type="ECO:0000256" key="7">
    <source>
        <dbReference type="SAM" id="Phobius"/>
    </source>
</evidence>
<evidence type="ECO:0000313" key="11">
    <source>
        <dbReference type="Proteomes" id="UP000179807"/>
    </source>
</evidence>
<comment type="caution">
    <text evidence="10">The sequence shown here is derived from an EMBL/GenBank/DDBJ whole genome shotgun (WGS) entry which is preliminary data.</text>
</comment>
<dbReference type="InterPro" id="IPR000195">
    <property type="entry name" value="Rab-GAP-TBC_dom"/>
</dbReference>
<evidence type="ECO:0000256" key="5">
    <source>
        <dbReference type="ARBA" id="ARBA00023329"/>
    </source>
</evidence>
<feature type="transmembrane region" description="Helical" evidence="7">
    <location>
        <begin position="217"/>
        <end position="238"/>
    </location>
</feature>
<dbReference type="SMART" id="SM00164">
    <property type="entry name" value="TBC"/>
    <property type="match status" value="1"/>
</dbReference>
<dbReference type="Gene3D" id="1.10.472.80">
    <property type="entry name" value="Ypt/Rab-GAP domain of gyp1p, domain 3"/>
    <property type="match status" value="1"/>
</dbReference>
<dbReference type="GO" id="GO:0030659">
    <property type="term" value="C:cytoplasmic vesicle membrane"/>
    <property type="evidence" value="ECO:0007669"/>
    <property type="project" value="UniProtKB-SubCell"/>
</dbReference>
<evidence type="ECO:0000256" key="2">
    <source>
        <dbReference type="ARBA" id="ARBA00004184"/>
    </source>
</evidence>
<dbReference type="OrthoDB" id="26679at2759"/>
<feature type="transmembrane region" description="Helical" evidence="7">
    <location>
        <begin position="151"/>
        <end position="171"/>
    </location>
</feature>
<keyword evidence="5" id="KW-0968">Cytoplasmic vesicle</keyword>
<keyword evidence="7" id="KW-1133">Transmembrane helix</keyword>